<reference evidence="2 3" key="1">
    <citation type="submission" date="2019-12" db="EMBL/GenBank/DDBJ databases">
        <authorList>
            <person name="Jiao W.-B."/>
            <person name="Schneeberger K."/>
        </authorList>
    </citation>
    <scope>NUCLEOTIDE SEQUENCE [LARGE SCALE GENOMIC DNA]</scope>
    <source>
        <strain evidence="3">cv. C24</strain>
    </source>
</reference>
<feature type="compositionally biased region" description="Pro residues" evidence="1">
    <location>
        <begin position="28"/>
        <end position="47"/>
    </location>
</feature>
<proteinExistence type="predicted"/>
<dbReference type="Proteomes" id="UP000434276">
    <property type="component" value="Unassembled WGS sequence"/>
</dbReference>
<protein>
    <submittedName>
        <fullName evidence="2">Uncharacterized protein</fullName>
    </submittedName>
</protein>
<name>A0A5S9WYN8_ARATH</name>
<dbReference type="ExpressionAtlas" id="A0A5S9WYN8">
    <property type="expression patterns" value="baseline and differential"/>
</dbReference>
<gene>
    <name evidence="2" type="ORF">C24_LOCUS7810</name>
</gene>
<organism evidence="2 3">
    <name type="scientific">Arabidopsis thaliana</name>
    <name type="common">Mouse-ear cress</name>
    <dbReference type="NCBI Taxonomy" id="3702"/>
    <lineage>
        <taxon>Eukaryota</taxon>
        <taxon>Viridiplantae</taxon>
        <taxon>Streptophyta</taxon>
        <taxon>Embryophyta</taxon>
        <taxon>Tracheophyta</taxon>
        <taxon>Spermatophyta</taxon>
        <taxon>Magnoliopsida</taxon>
        <taxon>eudicotyledons</taxon>
        <taxon>Gunneridae</taxon>
        <taxon>Pentapetalae</taxon>
        <taxon>rosids</taxon>
        <taxon>malvids</taxon>
        <taxon>Brassicales</taxon>
        <taxon>Brassicaceae</taxon>
        <taxon>Camelineae</taxon>
        <taxon>Arabidopsis</taxon>
    </lineage>
</organism>
<evidence type="ECO:0000256" key="1">
    <source>
        <dbReference type="SAM" id="MobiDB-lite"/>
    </source>
</evidence>
<dbReference type="OrthoDB" id="1113829at2759"/>
<evidence type="ECO:0000313" key="2">
    <source>
        <dbReference type="EMBL" id="CAA0362675.1"/>
    </source>
</evidence>
<dbReference type="EMBL" id="CACSHJ010000088">
    <property type="protein sequence ID" value="CAA0362675.1"/>
    <property type="molecule type" value="Genomic_DNA"/>
</dbReference>
<evidence type="ECO:0000313" key="3">
    <source>
        <dbReference type="Proteomes" id="UP000434276"/>
    </source>
</evidence>
<accession>A0A5S9WYN8</accession>
<dbReference type="AlphaFoldDB" id="A0A5S9WYN8"/>
<feature type="region of interest" description="Disordered" evidence="1">
    <location>
        <begin position="27"/>
        <end position="51"/>
    </location>
</feature>
<sequence length="157" mass="17427">MTFLFLSNASHSRRLPSSSVTFLLLRPPCAPPPEPPSPPTPPEPTDPPDSQICFTFADSYAQSLSSSSLPDLVSLILHISSAISESPSPTSSITDFFSDVFLLADDTTFLPQYFPQVCSYSSPYVSSKIGRVWLLIEFVALHLYRFDAITYHNMWMS</sequence>